<feature type="region of interest" description="Disordered" evidence="1">
    <location>
        <begin position="55"/>
        <end position="86"/>
    </location>
</feature>
<evidence type="ECO:0000313" key="4">
    <source>
        <dbReference type="EMBL" id="CAE8704871.1"/>
    </source>
</evidence>
<evidence type="ECO:0000256" key="2">
    <source>
        <dbReference type="SAM" id="Phobius"/>
    </source>
</evidence>
<gene>
    <name evidence="3" type="ORF">PGLA1383_LOCUS35019</name>
    <name evidence="4" type="ORF">PGLA2088_LOCUS33414</name>
</gene>
<name>A0A813FU37_POLGL</name>
<organism evidence="3 5">
    <name type="scientific">Polarella glacialis</name>
    <name type="common">Dinoflagellate</name>
    <dbReference type="NCBI Taxonomy" id="89957"/>
    <lineage>
        <taxon>Eukaryota</taxon>
        <taxon>Sar</taxon>
        <taxon>Alveolata</taxon>
        <taxon>Dinophyceae</taxon>
        <taxon>Suessiales</taxon>
        <taxon>Suessiaceae</taxon>
        <taxon>Polarella</taxon>
    </lineage>
</organism>
<dbReference type="EMBL" id="CAJNNV010026136">
    <property type="protein sequence ID" value="CAE8617361.1"/>
    <property type="molecule type" value="Genomic_DNA"/>
</dbReference>
<accession>A0A813FU37</accession>
<sequence length="195" mass="21380">MNQTHGVPALYFFATVKQGETLKLGDGVKFGIAFKTVSECIITDSSLNMLAAHESAVGAQQPNSGPTHDRSHRNESHEALHAAQPCNQPDTVVLSKNARRRERKGQKAEADLFEAQVQPEETAERRRVRLHDVRFSQDSCSNKFRDGSLLAFTIESLRCGATSVADLSIGVVDVYGFSLFLITGAGFALSKLFQR</sequence>
<proteinExistence type="predicted"/>
<reference evidence="3" key="1">
    <citation type="submission" date="2021-02" db="EMBL/GenBank/DDBJ databases">
        <authorList>
            <person name="Dougan E. K."/>
            <person name="Rhodes N."/>
            <person name="Thang M."/>
            <person name="Chan C."/>
        </authorList>
    </citation>
    <scope>NUCLEOTIDE SEQUENCE</scope>
</reference>
<evidence type="ECO:0000313" key="3">
    <source>
        <dbReference type="EMBL" id="CAE8617361.1"/>
    </source>
</evidence>
<evidence type="ECO:0000256" key="1">
    <source>
        <dbReference type="SAM" id="MobiDB-lite"/>
    </source>
</evidence>
<feature type="transmembrane region" description="Helical" evidence="2">
    <location>
        <begin position="174"/>
        <end position="193"/>
    </location>
</feature>
<dbReference type="AlphaFoldDB" id="A0A813FU37"/>
<dbReference type="Proteomes" id="UP000654075">
    <property type="component" value="Unassembled WGS sequence"/>
</dbReference>
<comment type="caution">
    <text evidence="3">The sequence shown here is derived from an EMBL/GenBank/DDBJ whole genome shotgun (WGS) entry which is preliminary data.</text>
</comment>
<evidence type="ECO:0000313" key="5">
    <source>
        <dbReference type="Proteomes" id="UP000654075"/>
    </source>
</evidence>
<feature type="compositionally biased region" description="Basic and acidic residues" evidence="1">
    <location>
        <begin position="67"/>
        <end position="80"/>
    </location>
</feature>
<protein>
    <submittedName>
        <fullName evidence="3">Uncharacterized protein</fullName>
    </submittedName>
</protein>
<keyword evidence="2" id="KW-0472">Membrane</keyword>
<keyword evidence="2" id="KW-0812">Transmembrane</keyword>
<keyword evidence="5" id="KW-1185">Reference proteome</keyword>
<dbReference type="Proteomes" id="UP000626109">
    <property type="component" value="Unassembled WGS sequence"/>
</dbReference>
<dbReference type="EMBL" id="CAJNNW010030869">
    <property type="protein sequence ID" value="CAE8704871.1"/>
    <property type="molecule type" value="Genomic_DNA"/>
</dbReference>
<keyword evidence="2" id="KW-1133">Transmembrane helix</keyword>